<organism evidence="6 7">
    <name type="scientific">Alcanivorax sediminis</name>
    <dbReference type="NCBI Taxonomy" id="2663008"/>
    <lineage>
        <taxon>Bacteria</taxon>
        <taxon>Pseudomonadati</taxon>
        <taxon>Pseudomonadota</taxon>
        <taxon>Gammaproteobacteria</taxon>
        <taxon>Oceanospirillales</taxon>
        <taxon>Alcanivoracaceae</taxon>
        <taxon>Alcanivorax</taxon>
    </lineage>
</organism>
<evidence type="ECO:0000256" key="2">
    <source>
        <dbReference type="ARBA" id="ARBA00022692"/>
    </source>
</evidence>
<name>A0A6N7LQU2_9GAMM</name>
<keyword evidence="2 5" id="KW-0812">Transmembrane</keyword>
<keyword evidence="7" id="KW-1185">Reference proteome</keyword>
<evidence type="ECO:0000256" key="5">
    <source>
        <dbReference type="SAM" id="Phobius"/>
    </source>
</evidence>
<feature type="transmembrane region" description="Helical" evidence="5">
    <location>
        <begin position="198"/>
        <end position="219"/>
    </location>
</feature>
<evidence type="ECO:0000313" key="7">
    <source>
        <dbReference type="Proteomes" id="UP000469421"/>
    </source>
</evidence>
<feature type="transmembrane region" description="Helical" evidence="5">
    <location>
        <begin position="263"/>
        <end position="281"/>
    </location>
</feature>
<dbReference type="GO" id="GO:0016020">
    <property type="term" value="C:membrane"/>
    <property type="evidence" value="ECO:0007669"/>
    <property type="project" value="UniProtKB-SubCell"/>
</dbReference>
<evidence type="ECO:0000313" key="6">
    <source>
        <dbReference type="EMBL" id="MQX52719.1"/>
    </source>
</evidence>
<dbReference type="AlphaFoldDB" id="A0A6N7LQU2"/>
<dbReference type="Pfam" id="PF01758">
    <property type="entry name" value="SBF"/>
    <property type="match status" value="1"/>
</dbReference>
<comment type="caution">
    <text evidence="6">The sequence shown here is derived from an EMBL/GenBank/DDBJ whole genome shotgun (WGS) entry which is preliminary data.</text>
</comment>
<sequence length="295" mass="30686">MGSSALIDIGLPISLFLIMVGMGMTLTPKDFREVVIAPKGTTYGLICQILLLPMVAFGVAVALDLSPALAVGLIVVAACPGGTTSNLFVYLGRGDVALSIVLTVIASLITIVTLPAFTGWALAHFHDAARTIELPVLRTVITLIVIVLLPVAIGMTIKHFKPVLAAKGEKAVGLLGLFVLIAVIAMLLVKLGDEAFELFRKAGVSAIILNVAGIILGMVGGRLIGLSRDQAFTVAIELGIKNGTLGLMVTLTLLHSEAMSVPSAVYGVLMFAFGFLLIGYARLTGIGRNSAQVSP</sequence>
<feature type="transmembrane region" description="Helical" evidence="5">
    <location>
        <begin position="69"/>
        <end position="89"/>
    </location>
</feature>
<dbReference type="PANTHER" id="PTHR10361">
    <property type="entry name" value="SODIUM-BILE ACID COTRANSPORTER"/>
    <property type="match status" value="1"/>
</dbReference>
<comment type="subcellular location">
    <subcellularLocation>
        <location evidence="1">Membrane</location>
        <topology evidence="1">Multi-pass membrane protein</topology>
    </subcellularLocation>
</comment>
<feature type="transmembrane region" description="Helical" evidence="5">
    <location>
        <begin position="6"/>
        <end position="28"/>
    </location>
</feature>
<evidence type="ECO:0000256" key="4">
    <source>
        <dbReference type="ARBA" id="ARBA00023136"/>
    </source>
</evidence>
<gene>
    <name evidence="6" type="ORF">GFN93_05625</name>
</gene>
<proteinExistence type="predicted"/>
<dbReference type="InterPro" id="IPR002657">
    <property type="entry name" value="BilAc:Na_symport/Acr3"/>
</dbReference>
<dbReference type="PANTHER" id="PTHR10361:SF24">
    <property type="entry name" value="P3 PROTEIN"/>
    <property type="match status" value="1"/>
</dbReference>
<reference evidence="6 7" key="1">
    <citation type="submission" date="2019-10" db="EMBL/GenBank/DDBJ databases">
        <title>Alcanivorax sp.PA15-N-34 draft genome sequence.</title>
        <authorList>
            <person name="Liao X."/>
            <person name="Shao Z."/>
        </authorList>
    </citation>
    <scope>NUCLEOTIDE SEQUENCE [LARGE SCALE GENOMIC DNA]</scope>
    <source>
        <strain evidence="6 7">PA15-N-34</strain>
    </source>
</reference>
<dbReference type="InterPro" id="IPR004710">
    <property type="entry name" value="Bilac:Na_transpt"/>
</dbReference>
<keyword evidence="3 5" id="KW-1133">Transmembrane helix</keyword>
<feature type="transmembrane region" description="Helical" evidence="5">
    <location>
        <begin position="172"/>
        <end position="192"/>
    </location>
</feature>
<dbReference type="Gene3D" id="1.20.1530.20">
    <property type="match status" value="1"/>
</dbReference>
<protein>
    <submittedName>
        <fullName evidence="6">Bile acid:sodium symporter family protein</fullName>
    </submittedName>
</protein>
<feature type="transmembrane region" description="Helical" evidence="5">
    <location>
        <begin position="96"/>
        <end position="120"/>
    </location>
</feature>
<feature type="transmembrane region" description="Helical" evidence="5">
    <location>
        <begin position="40"/>
        <end position="63"/>
    </location>
</feature>
<keyword evidence="4 5" id="KW-0472">Membrane</keyword>
<dbReference type="EMBL" id="WIRE01000001">
    <property type="protein sequence ID" value="MQX52719.1"/>
    <property type="molecule type" value="Genomic_DNA"/>
</dbReference>
<accession>A0A6N7LQU2</accession>
<evidence type="ECO:0000256" key="3">
    <source>
        <dbReference type="ARBA" id="ARBA00022989"/>
    </source>
</evidence>
<feature type="transmembrane region" description="Helical" evidence="5">
    <location>
        <begin position="140"/>
        <end position="160"/>
    </location>
</feature>
<dbReference type="RefSeq" id="WP_153499649.1">
    <property type="nucleotide sequence ID" value="NZ_WIRE01000001.1"/>
</dbReference>
<evidence type="ECO:0000256" key="1">
    <source>
        <dbReference type="ARBA" id="ARBA00004141"/>
    </source>
</evidence>
<dbReference type="InterPro" id="IPR038770">
    <property type="entry name" value="Na+/solute_symporter_sf"/>
</dbReference>
<dbReference type="Proteomes" id="UP000469421">
    <property type="component" value="Unassembled WGS sequence"/>
</dbReference>